<keyword evidence="4" id="KW-1185">Reference proteome</keyword>
<dbReference type="PANTHER" id="PTHR30006:SF2">
    <property type="entry name" value="ABC TRANSPORTER SUBSTRATE-BINDING PROTEIN"/>
    <property type="match status" value="1"/>
</dbReference>
<dbReference type="EMBL" id="CP009933">
    <property type="protein sequence ID" value="AKA69206.1"/>
    <property type="molecule type" value="Genomic_DNA"/>
</dbReference>
<dbReference type="KEGG" id="csq:CSCA_2081"/>
<dbReference type="CDD" id="cd13589">
    <property type="entry name" value="PBP2_polyamine_RpCGA009"/>
    <property type="match status" value="1"/>
</dbReference>
<keyword evidence="1 2" id="KW-0732">Signal</keyword>
<dbReference type="InterPro" id="IPR006059">
    <property type="entry name" value="SBP"/>
</dbReference>
<organism evidence="3 4">
    <name type="scientific">Clostridium scatologenes</name>
    <dbReference type="NCBI Taxonomy" id="1548"/>
    <lineage>
        <taxon>Bacteria</taxon>
        <taxon>Bacillati</taxon>
        <taxon>Bacillota</taxon>
        <taxon>Clostridia</taxon>
        <taxon>Eubacteriales</taxon>
        <taxon>Clostridiaceae</taxon>
        <taxon>Clostridium</taxon>
    </lineage>
</organism>
<dbReference type="PROSITE" id="PS51257">
    <property type="entry name" value="PROKAR_LIPOPROTEIN"/>
    <property type="match status" value="1"/>
</dbReference>
<dbReference type="GO" id="GO:0030975">
    <property type="term" value="F:thiamine binding"/>
    <property type="evidence" value="ECO:0007669"/>
    <property type="project" value="TreeGrafter"/>
</dbReference>
<dbReference type="InterPro" id="IPR001188">
    <property type="entry name" value="Sperm_putr-bd"/>
</dbReference>
<dbReference type="GO" id="GO:0030976">
    <property type="term" value="F:thiamine pyrophosphate binding"/>
    <property type="evidence" value="ECO:0007669"/>
    <property type="project" value="TreeGrafter"/>
</dbReference>
<dbReference type="Proteomes" id="UP000033115">
    <property type="component" value="Chromosome"/>
</dbReference>
<dbReference type="PRINTS" id="PR00909">
    <property type="entry name" value="SPERMDNBNDNG"/>
</dbReference>
<reference evidence="3 4" key="1">
    <citation type="journal article" date="2015" name="J. Biotechnol.">
        <title>Complete genome sequence of a malodorant-producing acetogen, Clostridium scatologenes ATCC 25775(T).</title>
        <authorList>
            <person name="Zhu Z."/>
            <person name="Guo T."/>
            <person name="Zheng H."/>
            <person name="Song T."/>
            <person name="Ouyang P."/>
            <person name="Xie J."/>
        </authorList>
    </citation>
    <scope>NUCLEOTIDE SEQUENCE [LARGE SCALE GENOMIC DNA]</scope>
    <source>
        <strain evidence="3 4">ATCC 25775</strain>
    </source>
</reference>
<dbReference type="HOGENOM" id="CLU_026974_4_0_9"/>
<evidence type="ECO:0000256" key="1">
    <source>
        <dbReference type="ARBA" id="ARBA00022729"/>
    </source>
</evidence>
<dbReference type="GO" id="GO:0019808">
    <property type="term" value="F:polyamine binding"/>
    <property type="evidence" value="ECO:0007669"/>
    <property type="project" value="InterPro"/>
</dbReference>
<dbReference type="PANTHER" id="PTHR30006">
    <property type="entry name" value="THIAMINE-BINDING PERIPLASMIC PROTEIN-RELATED"/>
    <property type="match status" value="1"/>
</dbReference>
<evidence type="ECO:0000313" key="3">
    <source>
        <dbReference type="EMBL" id="AKA69206.1"/>
    </source>
</evidence>
<feature type="signal peptide" evidence="2">
    <location>
        <begin position="1"/>
        <end position="19"/>
    </location>
</feature>
<sequence length="354" mass="38446">MKKLSCLLATVLTLSFAVGGCGNSTTSQGNSSSKEPAKLVVSTWGYNEDKLKKNVIEPFEKANNCKIVLEVGNNDERLNKIQSMPGSVDVIYLADSYSMQGIQKGLFEKIDQAKIPNVKNIYPVAKSTIGDGYGPAYTINRTGIVYDTKTVTTPITSWSDLWRADLKGKVSVAEINSTAGPALMEVAANKSGVKLSSSTDGAFKEISALKPNILKTYSKSSDFVNMFSQGEIAAGVAQDFVFAKIKEAVPTAQWADLKDGNYANLNTINIVKGSKNKELAEKFIDWCLSEQVQKANAVDKIDSPVNEKVTLTADQAKGLTYGKDIINNLKVIDWKQYNSAKAGIIDKWNAELSK</sequence>
<dbReference type="GO" id="GO:0030288">
    <property type="term" value="C:outer membrane-bounded periplasmic space"/>
    <property type="evidence" value="ECO:0007669"/>
    <property type="project" value="TreeGrafter"/>
</dbReference>
<accession>A0A0E3GQV0</accession>
<dbReference type="Gene3D" id="3.40.190.10">
    <property type="entry name" value="Periplasmic binding protein-like II"/>
    <property type="match status" value="2"/>
</dbReference>
<proteinExistence type="predicted"/>
<protein>
    <submittedName>
        <fullName evidence="3">ABC transporter substrate-binding protein</fullName>
    </submittedName>
</protein>
<name>A0A0E3GQV0_CLOSL</name>
<gene>
    <name evidence="3" type="ORF">CSCA_2081</name>
</gene>
<dbReference type="GO" id="GO:0015846">
    <property type="term" value="P:polyamine transport"/>
    <property type="evidence" value="ECO:0007669"/>
    <property type="project" value="InterPro"/>
</dbReference>
<evidence type="ECO:0000313" key="4">
    <source>
        <dbReference type="Proteomes" id="UP000033115"/>
    </source>
</evidence>
<evidence type="ECO:0000256" key="2">
    <source>
        <dbReference type="SAM" id="SignalP"/>
    </source>
</evidence>
<dbReference type="AlphaFoldDB" id="A0A0E3GQV0"/>
<dbReference type="RefSeq" id="WP_029162990.1">
    <property type="nucleotide sequence ID" value="NZ_CP009933.1"/>
</dbReference>
<feature type="chain" id="PRO_5038389825" evidence="2">
    <location>
        <begin position="20"/>
        <end position="354"/>
    </location>
</feature>
<dbReference type="STRING" id="1548.CSCA_2081"/>
<dbReference type="GO" id="GO:0015888">
    <property type="term" value="P:thiamine transport"/>
    <property type="evidence" value="ECO:0007669"/>
    <property type="project" value="TreeGrafter"/>
</dbReference>
<dbReference type="Pfam" id="PF13416">
    <property type="entry name" value="SBP_bac_8"/>
    <property type="match status" value="1"/>
</dbReference>
<dbReference type="SUPFAM" id="SSF53850">
    <property type="entry name" value="Periplasmic binding protein-like II"/>
    <property type="match status" value="1"/>
</dbReference>